<keyword evidence="3" id="KW-1185">Reference proteome</keyword>
<dbReference type="Proteomes" id="UP000184147">
    <property type="component" value="Unassembled WGS sequence"/>
</dbReference>
<evidence type="ECO:0000313" key="2">
    <source>
        <dbReference type="EMBL" id="SHF66886.1"/>
    </source>
</evidence>
<reference evidence="2 3" key="1">
    <citation type="submission" date="2016-11" db="EMBL/GenBank/DDBJ databases">
        <authorList>
            <person name="Jaros S."/>
            <person name="Januszkiewicz K."/>
            <person name="Wedrychowicz H."/>
        </authorList>
    </citation>
    <scope>NUCLEOTIDE SEQUENCE [LARGE SCALE GENOMIC DNA]</scope>
    <source>
        <strain evidence="2 3">DSM 25660</strain>
    </source>
</reference>
<keyword evidence="1" id="KW-1133">Transmembrane helix</keyword>
<dbReference type="EMBL" id="FQVQ01000015">
    <property type="protein sequence ID" value="SHF66886.1"/>
    <property type="molecule type" value="Genomic_DNA"/>
</dbReference>
<gene>
    <name evidence="2" type="ORF">SAMN05444377_11541</name>
</gene>
<sequence length="90" mass="10350">MHRLALQGMTLIMLLIEQGSTGFLIPCLQDQGRFLGPALLTFGLVLGLTLGYYLIFQCPKTHRDRCVQLRRMLFLTGILFLFFLFFSDTF</sequence>
<evidence type="ECO:0000256" key="1">
    <source>
        <dbReference type="SAM" id="Phobius"/>
    </source>
</evidence>
<feature type="transmembrane region" description="Helical" evidence="1">
    <location>
        <begin position="34"/>
        <end position="56"/>
    </location>
</feature>
<keyword evidence="1" id="KW-0812">Transmembrane</keyword>
<dbReference type="AlphaFoldDB" id="A0A1M5DIY6"/>
<dbReference type="STRING" id="1124188.SAMN05444377_11541"/>
<proteinExistence type="predicted"/>
<accession>A0A1M5DIY6</accession>
<protein>
    <submittedName>
        <fullName evidence="2">Uncharacterized protein</fullName>
    </submittedName>
</protein>
<evidence type="ECO:0000313" key="3">
    <source>
        <dbReference type="Proteomes" id="UP000184147"/>
    </source>
</evidence>
<organism evidence="2 3">
    <name type="scientific">Flavobacterium fontis</name>
    <dbReference type="NCBI Taxonomy" id="1124188"/>
    <lineage>
        <taxon>Bacteria</taxon>
        <taxon>Pseudomonadati</taxon>
        <taxon>Bacteroidota</taxon>
        <taxon>Flavobacteriia</taxon>
        <taxon>Flavobacteriales</taxon>
        <taxon>Flavobacteriaceae</taxon>
        <taxon>Flavobacterium</taxon>
    </lineage>
</organism>
<keyword evidence="1" id="KW-0472">Membrane</keyword>
<feature type="transmembrane region" description="Helical" evidence="1">
    <location>
        <begin position="68"/>
        <end position="86"/>
    </location>
</feature>
<name>A0A1M5DIY6_9FLAO</name>